<reference evidence="1" key="1">
    <citation type="journal article" date="2020" name="New Phytol.">
        <title>Comparative genomics reveals dynamic genome evolution in host specialist ectomycorrhizal fungi.</title>
        <authorList>
            <person name="Lofgren L.A."/>
            <person name="Nguyen N.H."/>
            <person name="Vilgalys R."/>
            <person name="Ruytinx J."/>
            <person name="Liao H.L."/>
            <person name="Branco S."/>
            <person name="Kuo A."/>
            <person name="LaButti K."/>
            <person name="Lipzen A."/>
            <person name="Andreopoulos W."/>
            <person name="Pangilinan J."/>
            <person name="Riley R."/>
            <person name="Hundley H."/>
            <person name="Na H."/>
            <person name="Barry K."/>
            <person name="Grigoriev I.V."/>
            <person name="Stajich J.E."/>
            <person name="Kennedy P.G."/>
        </authorList>
    </citation>
    <scope>NUCLEOTIDE SEQUENCE</scope>
    <source>
        <strain evidence="1">FC203</strain>
    </source>
</reference>
<dbReference type="GeneID" id="64667850"/>
<name>A0AAD4EQQ2_9AGAM</name>
<feature type="non-terminal residue" evidence="1">
    <location>
        <position position="52"/>
    </location>
</feature>
<feature type="non-terminal residue" evidence="1">
    <location>
        <position position="1"/>
    </location>
</feature>
<comment type="caution">
    <text evidence="1">The sequence shown here is derived from an EMBL/GenBank/DDBJ whole genome shotgun (WGS) entry which is preliminary data.</text>
</comment>
<gene>
    <name evidence="1" type="ORF">F5891DRAFT_906493</name>
</gene>
<protein>
    <submittedName>
        <fullName evidence="1">Uncharacterized protein</fullName>
    </submittedName>
</protein>
<dbReference type="AlphaFoldDB" id="A0AAD4EQQ2"/>
<keyword evidence="2" id="KW-1185">Reference proteome</keyword>
<proteinExistence type="predicted"/>
<dbReference type="EMBL" id="JABBWK010000001">
    <property type="protein sequence ID" value="KAG1908794.1"/>
    <property type="molecule type" value="Genomic_DNA"/>
</dbReference>
<dbReference type="Proteomes" id="UP001195769">
    <property type="component" value="Unassembled WGS sequence"/>
</dbReference>
<accession>A0AAD4EQQ2</accession>
<dbReference type="RefSeq" id="XP_041234369.1">
    <property type="nucleotide sequence ID" value="XM_041373552.1"/>
</dbReference>
<organism evidence="1 2">
    <name type="scientific">Suillus fuscotomentosus</name>
    <dbReference type="NCBI Taxonomy" id="1912939"/>
    <lineage>
        <taxon>Eukaryota</taxon>
        <taxon>Fungi</taxon>
        <taxon>Dikarya</taxon>
        <taxon>Basidiomycota</taxon>
        <taxon>Agaricomycotina</taxon>
        <taxon>Agaricomycetes</taxon>
        <taxon>Agaricomycetidae</taxon>
        <taxon>Boletales</taxon>
        <taxon>Suillineae</taxon>
        <taxon>Suillaceae</taxon>
        <taxon>Suillus</taxon>
    </lineage>
</organism>
<evidence type="ECO:0000313" key="2">
    <source>
        <dbReference type="Proteomes" id="UP001195769"/>
    </source>
</evidence>
<sequence>ISKPKFHFLVHLPAYIRRFGPAVIFLTERYESFNHVFRLSCVYSNRQAPSRD</sequence>
<evidence type="ECO:0000313" key="1">
    <source>
        <dbReference type="EMBL" id="KAG1908794.1"/>
    </source>
</evidence>